<dbReference type="InterPro" id="IPR040582">
    <property type="entry name" value="OB_MalK-like"/>
</dbReference>
<evidence type="ECO:0000256" key="2">
    <source>
        <dbReference type="ARBA" id="ARBA00022741"/>
    </source>
</evidence>
<dbReference type="Gene3D" id="3.40.50.300">
    <property type="entry name" value="P-loop containing nucleotide triphosphate hydrolases"/>
    <property type="match status" value="1"/>
</dbReference>
<reference evidence="5" key="1">
    <citation type="submission" date="2024-07" db="EMBL/GenBank/DDBJ databases">
        <authorList>
            <person name="Yu S.T."/>
        </authorList>
    </citation>
    <scope>NUCLEOTIDE SEQUENCE</scope>
    <source>
        <strain evidence="5">R21</strain>
    </source>
</reference>
<feature type="domain" description="ABC transporter" evidence="4">
    <location>
        <begin position="4"/>
        <end position="236"/>
    </location>
</feature>
<dbReference type="InterPro" id="IPR027417">
    <property type="entry name" value="P-loop_NTPase"/>
</dbReference>
<keyword evidence="2" id="KW-0547">Nucleotide-binding</keyword>
<dbReference type="InterPro" id="IPR003593">
    <property type="entry name" value="AAA+_ATPase"/>
</dbReference>
<evidence type="ECO:0000259" key="4">
    <source>
        <dbReference type="PROSITE" id="PS50893"/>
    </source>
</evidence>
<gene>
    <name evidence="5" type="ORF">AB5J56_43310</name>
</gene>
<protein>
    <submittedName>
        <fullName evidence="5">ABC transporter ATP-binding protein</fullName>
    </submittedName>
</protein>
<evidence type="ECO:0000256" key="3">
    <source>
        <dbReference type="ARBA" id="ARBA00022840"/>
    </source>
</evidence>
<dbReference type="GO" id="GO:0140359">
    <property type="term" value="F:ABC-type transporter activity"/>
    <property type="evidence" value="ECO:0007669"/>
    <property type="project" value="UniProtKB-ARBA"/>
</dbReference>
<dbReference type="GO" id="GO:0055052">
    <property type="term" value="C:ATP-binding cassette (ABC) transporter complex, substrate-binding subunit-containing"/>
    <property type="evidence" value="ECO:0007669"/>
    <property type="project" value="TreeGrafter"/>
</dbReference>
<organism evidence="5">
    <name type="scientific">Streptomyces sp. R21</name>
    <dbReference type="NCBI Taxonomy" id="3238627"/>
    <lineage>
        <taxon>Bacteria</taxon>
        <taxon>Bacillati</taxon>
        <taxon>Actinomycetota</taxon>
        <taxon>Actinomycetes</taxon>
        <taxon>Kitasatosporales</taxon>
        <taxon>Streptomycetaceae</taxon>
        <taxon>Streptomyces</taxon>
    </lineage>
</organism>
<sequence>MASVTFDRATRHFATMDRPAVSALELQVADGEFMVLVGPSGCGKSTALRMLAGLEPVDSGAILIGDTDVTRRPSRDRDVAMVVQDYALYPHLTAEDNIGFPLLVQNVPKDAAQWAVTDIVALLDARHYLGRKPKSLSAGQRQRVATGRALVREPQALLMDEPLSNLDAGARVRTRAHIASLQRLFGITTLYVTHDQAEALSLGDRVAVLDDGVLQQVGTPREVYAYPANVFVAGFIGSPPMNLLRLPLTLDGTAQLGGLFLPLPRPALEAARAERLTEIVLGIRPEEFDIVSVEDRETPGLDLVIDALEYTGASLHLHTVIGVHRVGPRLVVRAPQRAPYGEGHRMRVTVHPDAVHVFSGRTGLRLPIDGEPA</sequence>
<dbReference type="Pfam" id="PF17912">
    <property type="entry name" value="OB_MalK"/>
    <property type="match status" value="1"/>
</dbReference>
<evidence type="ECO:0000256" key="1">
    <source>
        <dbReference type="ARBA" id="ARBA00022448"/>
    </source>
</evidence>
<dbReference type="RefSeq" id="WP_369241720.1">
    <property type="nucleotide sequence ID" value="NZ_CP163435.1"/>
</dbReference>
<dbReference type="InterPro" id="IPR012340">
    <property type="entry name" value="NA-bd_OB-fold"/>
</dbReference>
<dbReference type="Gene3D" id="2.40.50.140">
    <property type="entry name" value="Nucleic acid-binding proteins"/>
    <property type="match status" value="1"/>
</dbReference>
<dbReference type="PANTHER" id="PTHR43875:SF1">
    <property type="entry name" value="OSMOPROTECTIVE COMPOUNDS UPTAKE ATP-BINDING PROTEIN GGTA"/>
    <property type="match status" value="1"/>
</dbReference>
<evidence type="ECO:0000313" key="5">
    <source>
        <dbReference type="EMBL" id="XDQ31121.1"/>
    </source>
</evidence>
<dbReference type="FunFam" id="3.40.50.300:FF:000042">
    <property type="entry name" value="Maltose/maltodextrin ABC transporter, ATP-binding protein"/>
    <property type="match status" value="1"/>
</dbReference>
<dbReference type="InterPro" id="IPR008995">
    <property type="entry name" value="Mo/tungstate-bd_C_term_dom"/>
</dbReference>
<keyword evidence="1" id="KW-0813">Transport</keyword>
<keyword evidence="3 5" id="KW-0067">ATP-binding</keyword>
<dbReference type="PROSITE" id="PS50893">
    <property type="entry name" value="ABC_TRANSPORTER_2"/>
    <property type="match status" value="1"/>
</dbReference>
<dbReference type="SMART" id="SM00382">
    <property type="entry name" value="AAA"/>
    <property type="match status" value="1"/>
</dbReference>
<dbReference type="GO" id="GO:0016887">
    <property type="term" value="F:ATP hydrolysis activity"/>
    <property type="evidence" value="ECO:0007669"/>
    <property type="project" value="InterPro"/>
</dbReference>
<dbReference type="EMBL" id="CP163435">
    <property type="protein sequence ID" value="XDQ31121.1"/>
    <property type="molecule type" value="Genomic_DNA"/>
</dbReference>
<dbReference type="SUPFAM" id="SSF50331">
    <property type="entry name" value="MOP-like"/>
    <property type="match status" value="1"/>
</dbReference>
<name>A0AB39PLW8_9ACTN</name>
<dbReference type="Pfam" id="PF00005">
    <property type="entry name" value="ABC_tran"/>
    <property type="match status" value="1"/>
</dbReference>
<dbReference type="InterPro" id="IPR003439">
    <property type="entry name" value="ABC_transporter-like_ATP-bd"/>
</dbReference>
<dbReference type="GO" id="GO:0005524">
    <property type="term" value="F:ATP binding"/>
    <property type="evidence" value="ECO:0007669"/>
    <property type="project" value="UniProtKB-KW"/>
</dbReference>
<dbReference type="SUPFAM" id="SSF52540">
    <property type="entry name" value="P-loop containing nucleoside triphosphate hydrolases"/>
    <property type="match status" value="1"/>
</dbReference>
<dbReference type="PANTHER" id="PTHR43875">
    <property type="entry name" value="MALTODEXTRIN IMPORT ATP-BINDING PROTEIN MSMX"/>
    <property type="match status" value="1"/>
</dbReference>
<dbReference type="Gene3D" id="2.40.50.100">
    <property type="match status" value="1"/>
</dbReference>
<dbReference type="InterPro" id="IPR047641">
    <property type="entry name" value="ABC_transpr_MalK/UgpC-like"/>
</dbReference>
<accession>A0AB39PLW8</accession>
<dbReference type="AlphaFoldDB" id="A0AB39PLW8"/>
<proteinExistence type="predicted"/>